<dbReference type="OrthoDB" id="2412213at2759"/>
<dbReference type="AlphaFoldDB" id="A0A397W0Z4"/>
<sequence length="92" mass="10679">MQYESVILVYDMKTELAALEDDADLKKNVKRIMKTIVGLLKDRITVEKAPDTKRASTFESYEKAALRILIIKEGEHRHLAFTYNLMPVYDQC</sequence>
<evidence type="ECO:0000313" key="2">
    <source>
        <dbReference type="Proteomes" id="UP000266673"/>
    </source>
</evidence>
<comment type="caution">
    <text evidence="1">The sequence shown here is derived from an EMBL/GenBank/DDBJ whole genome shotgun (WGS) entry which is preliminary data.</text>
</comment>
<name>A0A397W0Z4_9GLOM</name>
<proteinExistence type="predicted"/>
<dbReference type="Proteomes" id="UP000266673">
    <property type="component" value="Unassembled WGS sequence"/>
</dbReference>
<gene>
    <name evidence="1" type="ORF">C2G38_2239550</name>
</gene>
<protein>
    <submittedName>
        <fullName evidence="1">Uncharacterized protein</fullName>
    </submittedName>
</protein>
<organism evidence="1 2">
    <name type="scientific">Gigaspora rosea</name>
    <dbReference type="NCBI Taxonomy" id="44941"/>
    <lineage>
        <taxon>Eukaryota</taxon>
        <taxon>Fungi</taxon>
        <taxon>Fungi incertae sedis</taxon>
        <taxon>Mucoromycota</taxon>
        <taxon>Glomeromycotina</taxon>
        <taxon>Glomeromycetes</taxon>
        <taxon>Diversisporales</taxon>
        <taxon>Gigasporaceae</taxon>
        <taxon>Gigaspora</taxon>
    </lineage>
</organism>
<reference evidence="1 2" key="1">
    <citation type="submission" date="2018-06" db="EMBL/GenBank/DDBJ databases">
        <title>Comparative genomics reveals the genomic features of Rhizophagus irregularis, R. cerebriforme, R. diaphanum and Gigaspora rosea, and their symbiotic lifestyle signature.</title>
        <authorList>
            <person name="Morin E."/>
            <person name="San Clemente H."/>
            <person name="Chen E.C.H."/>
            <person name="De La Providencia I."/>
            <person name="Hainaut M."/>
            <person name="Kuo A."/>
            <person name="Kohler A."/>
            <person name="Murat C."/>
            <person name="Tang N."/>
            <person name="Roy S."/>
            <person name="Loubradou J."/>
            <person name="Henrissat B."/>
            <person name="Grigoriev I.V."/>
            <person name="Corradi N."/>
            <person name="Roux C."/>
            <person name="Martin F.M."/>
        </authorList>
    </citation>
    <scope>NUCLEOTIDE SEQUENCE [LARGE SCALE GENOMIC DNA]</scope>
    <source>
        <strain evidence="1 2">DAOM 194757</strain>
    </source>
</reference>
<dbReference type="EMBL" id="QKWP01000067">
    <property type="protein sequence ID" value="RIB28410.1"/>
    <property type="molecule type" value="Genomic_DNA"/>
</dbReference>
<accession>A0A397W0Z4</accession>
<evidence type="ECO:0000313" key="1">
    <source>
        <dbReference type="EMBL" id="RIB28410.1"/>
    </source>
</evidence>
<keyword evidence="2" id="KW-1185">Reference proteome</keyword>